<evidence type="ECO:0000256" key="1">
    <source>
        <dbReference type="SAM" id="MobiDB-lite"/>
    </source>
</evidence>
<sequence length="458" mass="49214">MAHHLAKDQHGSSAAPGPRTAPHPRTTVRVRRTTARVRRTLVLGLTVLALGAPPWASQAADAHLAPRAVPGAGVIDDWSRTAVDVVQTDAKRPGAEQFLWYGFVDAAVYNAVVGIEGRYAEYKWDVRGPRHASSEAAAAAAAHRILLTYFPASQARVDAAYTASLAKIPDGKAEDDGVAFGEKAAAHIVRLREGDGRGAPVTFDKPPAPGVWRPTLPANAPMVDPWLAKVRPMVLDSSDQLRPGPPPALTSTTYTKDFAEVKAMGARTGSGRTDAQTETGRFFGDVLPVQFQAAYRGYVERHGLDIVDAARLFAATGTATADASITAWNAKLTYGQWRPITAVRLADTDGNPATSPDPDWLPLLDTPAYPDYMSGHCTNDGATMKVLSRLTGGDIDFRISSAVTGTTRTYTSAADYNRDVINARVWAGIHFRTSDVVANRVGTRIGAWTLDHFFRPLK</sequence>
<reference evidence="2" key="1">
    <citation type="submission" date="2022-03" db="EMBL/GenBank/DDBJ databases">
        <title>Streptomyces 7R015 and 7R016 isolated from Barleria lupulina in Thailand.</title>
        <authorList>
            <person name="Kanchanasin P."/>
            <person name="Phongsopitanun W."/>
            <person name="Tanasupawat S."/>
        </authorList>
    </citation>
    <scope>NUCLEOTIDE SEQUENCE</scope>
    <source>
        <strain evidence="2">7R015</strain>
    </source>
</reference>
<dbReference type="Gene3D" id="1.10.606.20">
    <property type="match status" value="1"/>
</dbReference>
<dbReference type="PANTHER" id="PTHR34599">
    <property type="entry name" value="PEROXIDASE-RELATED"/>
    <property type="match status" value="1"/>
</dbReference>
<dbReference type="Proteomes" id="UP001165269">
    <property type="component" value="Unassembled WGS sequence"/>
</dbReference>
<evidence type="ECO:0000313" key="3">
    <source>
        <dbReference type="Proteomes" id="UP001165269"/>
    </source>
</evidence>
<keyword evidence="3" id="KW-1185">Reference proteome</keyword>
<evidence type="ECO:0000313" key="2">
    <source>
        <dbReference type="EMBL" id="MCI3273097.1"/>
    </source>
</evidence>
<protein>
    <submittedName>
        <fullName evidence="2">Vanadium-dependent haloperoxidase</fullName>
    </submittedName>
</protein>
<dbReference type="PANTHER" id="PTHR34599:SF1">
    <property type="entry name" value="PHOSPHATIDIC ACID PHOSPHATASE TYPE 2_HALOPEROXIDASE DOMAIN-CONTAINING PROTEIN"/>
    <property type="match status" value="1"/>
</dbReference>
<name>A0ABS9Y788_9ACTN</name>
<dbReference type="SUPFAM" id="SSF48317">
    <property type="entry name" value="Acid phosphatase/Vanadium-dependent haloperoxidase"/>
    <property type="match status" value="1"/>
</dbReference>
<comment type="caution">
    <text evidence="2">The sequence shown here is derived from an EMBL/GenBank/DDBJ whole genome shotgun (WGS) entry which is preliminary data.</text>
</comment>
<dbReference type="RefSeq" id="WP_242766287.1">
    <property type="nucleotide sequence ID" value="NZ_JALDAY010000005.1"/>
</dbReference>
<dbReference type="CDD" id="cd03398">
    <property type="entry name" value="PAP2_haloperoxidase"/>
    <property type="match status" value="1"/>
</dbReference>
<dbReference type="EMBL" id="JALDAY010000005">
    <property type="protein sequence ID" value="MCI3273097.1"/>
    <property type="molecule type" value="Genomic_DNA"/>
</dbReference>
<feature type="region of interest" description="Disordered" evidence="1">
    <location>
        <begin position="1"/>
        <end position="27"/>
    </location>
</feature>
<gene>
    <name evidence="2" type="ORF">MQP27_18460</name>
</gene>
<organism evidence="2 3">
    <name type="scientific">Streptomyces cylindrosporus</name>
    <dbReference type="NCBI Taxonomy" id="2927583"/>
    <lineage>
        <taxon>Bacteria</taxon>
        <taxon>Bacillati</taxon>
        <taxon>Actinomycetota</taxon>
        <taxon>Actinomycetes</taxon>
        <taxon>Kitasatosporales</taxon>
        <taxon>Streptomycetaceae</taxon>
        <taxon>Streptomyces</taxon>
    </lineage>
</organism>
<feature type="compositionally biased region" description="Basic and acidic residues" evidence="1">
    <location>
        <begin position="1"/>
        <end position="10"/>
    </location>
</feature>
<accession>A0ABS9Y788</accession>
<dbReference type="InterPro" id="IPR052559">
    <property type="entry name" value="V-haloperoxidase"/>
</dbReference>
<proteinExistence type="predicted"/>
<dbReference type="InterPro" id="IPR036938">
    <property type="entry name" value="PAP2/HPO_sf"/>
</dbReference>